<keyword evidence="3" id="KW-0804">Transcription</keyword>
<evidence type="ECO:0000313" key="8">
    <source>
        <dbReference type="Proteomes" id="UP000215043"/>
    </source>
</evidence>
<dbReference type="GO" id="GO:0003700">
    <property type="term" value="F:DNA-binding transcription factor activity"/>
    <property type="evidence" value="ECO:0007669"/>
    <property type="project" value="InterPro"/>
</dbReference>
<dbReference type="SMART" id="SM00895">
    <property type="entry name" value="FCD"/>
    <property type="match status" value="1"/>
</dbReference>
<keyword evidence="2" id="KW-0238">DNA-binding</keyword>
<evidence type="ECO:0000256" key="2">
    <source>
        <dbReference type="ARBA" id="ARBA00023125"/>
    </source>
</evidence>
<dbReference type="PROSITE" id="PS50949">
    <property type="entry name" value="HTH_GNTR"/>
    <property type="match status" value="1"/>
</dbReference>
<dbReference type="Gene3D" id="1.20.120.530">
    <property type="entry name" value="GntR ligand-binding domain-like"/>
    <property type="match status" value="1"/>
</dbReference>
<dbReference type="Pfam" id="PF07729">
    <property type="entry name" value="FCD"/>
    <property type="match status" value="1"/>
</dbReference>
<dbReference type="OrthoDB" id="8680240at2"/>
<evidence type="ECO:0000259" key="4">
    <source>
        <dbReference type="PROSITE" id="PS50949"/>
    </source>
</evidence>
<dbReference type="PANTHER" id="PTHR43537:SF5">
    <property type="entry name" value="UXU OPERON TRANSCRIPTIONAL REGULATOR"/>
    <property type="match status" value="1"/>
</dbReference>
<dbReference type="GO" id="GO:0003677">
    <property type="term" value="F:DNA binding"/>
    <property type="evidence" value="ECO:0007669"/>
    <property type="project" value="UniProtKB-KW"/>
</dbReference>
<dbReference type="InterPro" id="IPR036388">
    <property type="entry name" value="WH-like_DNA-bd_sf"/>
</dbReference>
<keyword evidence="1" id="KW-0805">Transcription regulation</keyword>
<dbReference type="RefSeq" id="WP_043574398.1">
    <property type="nucleotide sequence ID" value="NZ_CP022752.1"/>
</dbReference>
<evidence type="ECO:0000313" key="7">
    <source>
        <dbReference type="Proteomes" id="UP000029737"/>
    </source>
</evidence>
<dbReference type="Proteomes" id="UP000029737">
    <property type="component" value="Unassembled WGS sequence"/>
</dbReference>
<dbReference type="CDD" id="cd07377">
    <property type="entry name" value="WHTH_GntR"/>
    <property type="match status" value="1"/>
</dbReference>
<proteinExistence type="predicted"/>
<accession>A0A099D3Z2</accession>
<sequence>MPRPPTTQQFVLDELRRAILSRELVPNQPIRQDSVAHELGVSRVPLREALKTLEAEGQVVYRPHRGYTVAELSLADLLEVYRLRELLETEAATLAPARAGEEDAARVREELHAVAGAAARDDLVEMISANRRFHFALLEPAGMPWLMRMVRTLWDTTDAYRAVYYNSPENRDRVLAEHESIARAFEAREGAELARLLRQHREHAVTALRSTLDPPAND</sequence>
<dbReference type="eggNOG" id="COG1802">
    <property type="taxonomic scope" value="Bacteria"/>
</dbReference>
<dbReference type="InterPro" id="IPR011711">
    <property type="entry name" value="GntR_C"/>
</dbReference>
<dbReference type="InterPro" id="IPR000524">
    <property type="entry name" value="Tscrpt_reg_HTH_GntR"/>
</dbReference>
<feature type="domain" description="HTH gntR-type" evidence="4">
    <location>
        <begin position="5"/>
        <end position="72"/>
    </location>
</feature>
<dbReference type="EMBL" id="CP022752">
    <property type="protein sequence ID" value="ASU79464.1"/>
    <property type="molecule type" value="Genomic_DNA"/>
</dbReference>
<dbReference type="KEGG" id="aey:CDG81_15610"/>
<evidence type="ECO:0000313" key="5">
    <source>
        <dbReference type="EMBL" id="ASU79464.1"/>
    </source>
</evidence>
<reference evidence="5 8" key="2">
    <citation type="submission" date="2017-08" db="EMBL/GenBank/DDBJ databases">
        <title>The complete genome sequence of moderately halophilic actinomycete Actinopolyspora erythraea YIM 90600, the producer of novel erythromycin, novel actinopolysporins A-C and tubercidin.</title>
        <authorList>
            <person name="Yin M."/>
            <person name="Tang S."/>
        </authorList>
    </citation>
    <scope>NUCLEOTIDE SEQUENCE [LARGE SCALE GENOMIC DNA]</scope>
    <source>
        <strain evidence="5 8">YIM 90600</strain>
    </source>
</reference>
<gene>
    <name evidence="5" type="ORF">CDG81_15610</name>
    <name evidence="6" type="ORF">IL38_14150</name>
</gene>
<dbReference type="HOGENOM" id="CLU_017584_5_1_11"/>
<protein>
    <submittedName>
        <fullName evidence="5">GntR family transcriptional regulator</fullName>
    </submittedName>
</protein>
<dbReference type="Gene3D" id="1.10.10.10">
    <property type="entry name" value="Winged helix-like DNA-binding domain superfamily/Winged helix DNA-binding domain"/>
    <property type="match status" value="1"/>
</dbReference>
<evidence type="ECO:0000313" key="6">
    <source>
        <dbReference type="EMBL" id="KGI80908.1"/>
    </source>
</evidence>
<evidence type="ECO:0000256" key="1">
    <source>
        <dbReference type="ARBA" id="ARBA00023015"/>
    </source>
</evidence>
<keyword evidence="7" id="KW-1185">Reference proteome</keyword>
<name>A0A099D3Z2_9ACTN</name>
<dbReference type="SUPFAM" id="SSF48008">
    <property type="entry name" value="GntR ligand-binding domain-like"/>
    <property type="match status" value="1"/>
</dbReference>
<dbReference type="InterPro" id="IPR036390">
    <property type="entry name" value="WH_DNA-bd_sf"/>
</dbReference>
<reference evidence="6 7" key="1">
    <citation type="journal article" date="2014" name="PLoS ONE">
        <title>Identification and Characterization of a New Erythromycin Biosynthetic Gene Cluster in Actinopolyspora erythraea YIM90600, a Novel Erythronolide-Producing Halophilic Actinomycete Isolated from Salt Field.</title>
        <authorList>
            <person name="Chen D."/>
            <person name="Feng J."/>
            <person name="Huang L."/>
            <person name="Zhang Q."/>
            <person name="Wu J."/>
            <person name="Zhu X."/>
            <person name="Duan Y."/>
            <person name="Xu Z."/>
        </authorList>
    </citation>
    <scope>NUCLEOTIDE SEQUENCE [LARGE SCALE GENOMIC DNA]</scope>
    <source>
        <strain evidence="6 7">YIM90600</strain>
    </source>
</reference>
<dbReference type="SMART" id="SM00345">
    <property type="entry name" value="HTH_GNTR"/>
    <property type="match status" value="1"/>
</dbReference>
<evidence type="ECO:0000256" key="3">
    <source>
        <dbReference type="ARBA" id="ARBA00023163"/>
    </source>
</evidence>
<dbReference type="AlphaFoldDB" id="A0A099D3Z2"/>
<dbReference type="EMBL" id="JPMV01000025">
    <property type="protein sequence ID" value="KGI80908.1"/>
    <property type="molecule type" value="Genomic_DNA"/>
</dbReference>
<dbReference type="Pfam" id="PF00392">
    <property type="entry name" value="GntR"/>
    <property type="match status" value="1"/>
</dbReference>
<dbReference type="PANTHER" id="PTHR43537">
    <property type="entry name" value="TRANSCRIPTIONAL REGULATOR, GNTR FAMILY"/>
    <property type="match status" value="1"/>
</dbReference>
<dbReference type="InterPro" id="IPR008920">
    <property type="entry name" value="TF_FadR/GntR_C"/>
</dbReference>
<organism evidence="5 8">
    <name type="scientific">Actinopolyspora erythraea</name>
    <dbReference type="NCBI Taxonomy" id="414996"/>
    <lineage>
        <taxon>Bacteria</taxon>
        <taxon>Bacillati</taxon>
        <taxon>Actinomycetota</taxon>
        <taxon>Actinomycetes</taxon>
        <taxon>Actinopolysporales</taxon>
        <taxon>Actinopolysporaceae</taxon>
        <taxon>Actinopolyspora</taxon>
    </lineage>
</organism>
<dbReference type="SUPFAM" id="SSF46785">
    <property type="entry name" value="Winged helix' DNA-binding domain"/>
    <property type="match status" value="1"/>
</dbReference>
<dbReference type="Proteomes" id="UP000215043">
    <property type="component" value="Chromosome"/>
</dbReference>